<evidence type="ECO:0000313" key="1">
    <source>
        <dbReference type="EMBL" id="TMX70287.1"/>
    </source>
</evidence>
<comment type="caution">
    <text evidence="1">The sequence shown here is derived from an EMBL/GenBank/DDBJ whole genome shotgun (WGS) entry which is preliminary data.</text>
</comment>
<evidence type="ECO:0000313" key="2">
    <source>
        <dbReference type="Proteomes" id="UP000718715"/>
    </source>
</evidence>
<proteinExistence type="predicted"/>
<accession>A0ACD3SVM3</accession>
<name>A0ACD3SVM3_PHODM</name>
<sequence length="295" mass="34097">MEKITIGVLSYKRIDDLLLLLEDLNKLNKPVKLIIVNNDVDNDIYSFVSDIISNDQIEIQYIAPDSNLGVAGGRNLILENAVGKFTIFFDDDLYIPNINEIVDVCFQLFENKKISGIAFNVIDYNTKGYSRFEIPHSKKNIDMNSGFYTYLMIGAGHAVRNEFVNKYGGYPDDFGLYGMEEIDLSFKIISKNNYIVYDPRLKVEHKKSPEGRLPNVSVLKNLFVNKSRIAKKYFPSRYFFTTVFVWGGVFILKTRSLNKYINSVRDIISYNSNDSCKLDKEQVKYIKKIKGRLWF</sequence>
<keyword evidence="2" id="KW-1185">Reference proteome</keyword>
<reference evidence="1" key="1">
    <citation type="submission" date="2018-03" db="EMBL/GenBank/DDBJ databases">
        <title>Genomic characterization of a polymicrobial infection associated with a disease outbreak in Pacific white shrimp (Litopenaeus vannamei).</title>
        <authorList>
            <person name="Turner J.W."/>
            <person name="Bachand P.T."/>
            <person name="Tallman J."/>
            <person name="Elledge N.C."/>
            <person name="Pinnell L.J."/>
            <person name="Laughlin R.C."/>
            <person name="Zimba P.V."/>
        </authorList>
    </citation>
    <scope>NUCLEOTIDE SEQUENCE</scope>
    <source>
        <strain evidence="1">Hep-2b-22</strain>
    </source>
</reference>
<gene>
    <name evidence="1" type="ORF">DA092_20580</name>
</gene>
<organism evidence="1 2">
    <name type="scientific">Photobacterium damselae</name>
    <dbReference type="NCBI Taxonomy" id="38293"/>
    <lineage>
        <taxon>Bacteria</taxon>
        <taxon>Pseudomonadati</taxon>
        <taxon>Pseudomonadota</taxon>
        <taxon>Gammaproteobacteria</taxon>
        <taxon>Vibrionales</taxon>
        <taxon>Vibrionaceae</taxon>
        <taxon>Photobacterium</taxon>
    </lineage>
</organism>
<protein>
    <submittedName>
        <fullName evidence="1">Uncharacterized protein</fullName>
    </submittedName>
</protein>
<dbReference type="Proteomes" id="UP000718715">
    <property type="component" value="Unassembled WGS sequence"/>
</dbReference>
<dbReference type="EMBL" id="PZOJ01000127">
    <property type="protein sequence ID" value="TMX70287.1"/>
    <property type="molecule type" value="Genomic_DNA"/>
</dbReference>